<dbReference type="PIRSF" id="PIRSF006091">
    <property type="entry name" value="E_trnsport_RnfG"/>
    <property type="match status" value="1"/>
</dbReference>
<dbReference type="NCBIfam" id="TIGR01947">
    <property type="entry name" value="rnfG"/>
    <property type="match status" value="1"/>
</dbReference>
<dbReference type="InterPro" id="IPR007329">
    <property type="entry name" value="FMN-bd"/>
</dbReference>
<evidence type="ECO:0000256" key="5">
    <source>
        <dbReference type="ARBA" id="ARBA00022982"/>
    </source>
</evidence>
<dbReference type="OrthoDB" id="9784165at2"/>
<dbReference type="Proteomes" id="UP000265916">
    <property type="component" value="Unassembled WGS sequence"/>
</dbReference>
<reference evidence="8 9" key="1">
    <citation type="submission" date="2017-08" db="EMBL/GenBank/DDBJ databases">
        <title>Reclassification of Bisgaard taxon 37 and 44.</title>
        <authorList>
            <person name="Christensen H."/>
        </authorList>
    </citation>
    <scope>NUCLEOTIDE SEQUENCE [LARGE SCALE GENOMIC DNA]</scope>
    <source>
        <strain evidence="8 9">111</strain>
    </source>
</reference>
<keyword evidence="9" id="KW-1185">Reference proteome</keyword>
<keyword evidence="1" id="KW-0813">Transport</keyword>
<keyword evidence="5" id="KW-0249">Electron transport</keyword>
<keyword evidence="3" id="KW-0285">Flavoprotein</keyword>
<dbReference type="AlphaFoldDB" id="A0A3A1YIP0"/>
<dbReference type="SMART" id="SM00900">
    <property type="entry name" value="FMN_bind"/>
    <property type="match status" value="1"/>
</dbReference>
<feature type="transmembrane region" description="Helical" evidence="6">
    <location>
        <begin position="12"/>
        <end position="31"/>
    </location>
</feature>
<name>A0A3A1YIP0_9GAMM</name>
<evidence type="ECO:0000256" key="4">
    <source>
        <dbReference type="ARBA" id="ARBA00022643"/>
    </source>
</evidence>
<dbReference type="EMBL" id="NRJG01000084">
    <property type="protein sequence ID" value="RIY37535.1"/>
    <property type="molecule type" value="Genomic_DNA"/>
</dbReference>
<comment type="caution">
    <text evidence="8">The sequence shown here is derived from an EMBL/GenBank/DDBJ whole genome shotgun (WGS) entry which is preliminary data.</text>
</comment>
<keyword evidence="4" id="KW-0288">FMN</keyword>
<evidence type="ECO:0000256" key="1">
    <source>
        <dbReference type="ARBA" id="ARBA00022448"/>
    </source>
</evidence>
<dbReference type="GO" id="GO:0022900">
    <property type="term" value="P:electron transport chain"/>
    <property type="evidence" value="ECO:0007669"/>
    <property type="project" value="InterPro"/>
</dbReference>
<evidence type="ECO:0000259" key="7">
    <source>
        <dbReference type="SMART" id="SM00900"/>
    </source>
</evidence>
<feature type="domain" description="FMN-binding" evidence="7">
    <location>
        <begin position="106"/>
        <end position="196"/>
    </location>
</feature>
<dbReference type="GO" id="GO:0010181">
    <property type="term" value="F:FMN binding"/>
    <property type="evidence" value="ECO:0007669"/>
    <property type="project" value="InterPro"/>
</dbReference>
<dbReference type="InterPro" id="IPR010209">
    <property type="entry name" value="Ion_transpt_RnfG/RsxG"/>
</dbReference>
<accession>A0A3A1YIP0</accession>
<keyword evidence="6" id="KW-1133">Transmembrane helix</keyword>
<keyword evidence="6" id="KW-0472">Membrane</keyword>
<sequence length="223" mass="24282">MFFKYLSRNTLVLVLATVISIEALILFNYALKDRINNAADNALRQTIAGLGQAFPASNYDNDVSKDCYVPVAGAFQSNDPQVDTLMLATKNQQITGYILISSTWKGYSGLIRTMLVTDAQGTIKAVRILEQNETPGLGNKVITTPWVHSFDNLPLDQATLANLAVKKDGGTIDQFTGATITPRAIVNQIRANMEEVITQLVANPQEILASKFVSCQVATGEKN</sequence>
<protein>
    <recommendedName>
        <fullName evidence="7">FMN-binding domain-containing protein</fullName>
    </recommendedName>
</protein>
<gene>
    <name evidence="8" type="ORF">CKF58_04810</name>
</gene>
<dbReference type="GO" id="GO:0005886">
    <property type="term" value="C:plasma membrane"/>
    <property type="evidence" value="ECO:0007669"/>
    <property type="project" value="InterPro"/>
</dbReference>
<organism evidence="8 9">
    <name type="scientific">Psittacicella hinzii</name>
    <dbReference type="NCBI Taxonomy" id="2028575"/>
    <lineage>
        <taxon>Bacteria</taxon>
        <taxon>Pseudomonadati</taxon>
        <taxon>Pseudomonadota</taxon>
        <taxon>Gammaproteobacteria</taxon>
        <taxon>Pasteurellales</taxon>
        <taxon>Psittacicellaceae</taxon>
        <taxon>Psittacicella</taxon>
    </lineage>
</organism>
<dbReference type="RefSeq" id="WP_119531524.1">
    <property type="nucleotide sequence ID" value="NZ_JBHSSP010000001.1"/>
</dbReference>
<evidence type="ECO:0000256" key="6">
    <source>
        <dbReference type="SAM" id="Phobius"/>
    </source>
</evidence>
<dbReference type="PANTHER" id="PTHR36118">
    <property type="entry name" value="ION-TRANSLOCATING OXIDOREDUCTASE COMPLEX SUBUNIT G"/>
    <property type="match status" value="1"/>
</dbReference>
<evidence type="ECO:0000313" key="9">
    <source>
        <dbReference type="Proteomes" id="UP000265916"/>
    </source>
</evidence>
<dbReference type="GO" id="GO:0009055">
    <property type="term" value="F:electron transfer activity"/>
    <property type="evidence" value="ECO:0007669"/>
    <property type="project" value="InterPro"/>
</dbReference>
<evidence type="ECO:0000256" key="3">
    <source>
        <dbReference type="ARBA" id="ARBA00022630"/>
    </source>
</evidence>
<keyword evidence="2" id="KW-0597">Phosphoprotein</keyword>
<dbReference type="PANTHER" id="PTHR36118:SF1">
    <property type="entry name" value="ION-TRANSLOCATING OXIDOREDUCTASE COMPLEX SUBUNIT G"/>
    <property type="match status" value="1"/>
</dbReference>
<evidence type="ECO:0000256" key="2">
    <source>
        <dbReference type="ARBA" id="ARBA00022553"/>
    </source>
</evidence>
<dbReference type="Pfam" id="PF04205">
    <property type="entry name" value="FMN_bind"/>
    <property type="match status" value="1"/>
</dbReference>
<keyword evidence="6" id="KW-0812">Transmembrane</keyword>
<evidence type="ECO:0000313" key="8">
    <source>
        <dbReference type="EMBL" id="RIY37535.1"/>
    </source>
</evidence>
<proteinExistence type="predicted"/>